<keyword evidence="2" id="KW-1185">Reference proteome</keyword>
<reference evidence="1" key="1">
    <citation type="submission" date="2022-09" db="EMBL/GenBank/DDBJ databases">
        <title>Tahibacter sp. nov., isolated from a fresh water.</title>
        <authorList>
            <person name="Baek J.H."/>
            <person name="Lee J.K."/>
            <person name="Kim J.M."/>
            <person name="Jeon C.O."/>
        </authorList>
    </citation>
    <scope>NUCLEOTIDE SEQUENCE</scope>
    <source>
        <strain evidence="1">W38</strain>
    </source>
</reference>
<dbReference type="EMBL" id="CP104694">
    <property type="protein sequence ID" value="UXI68581.1"/>
    <property type="molecule type" value="Genomic_DNA"/>
</dbReference>
<proteinExistence type="predicted"/>
<dbReference type="Proteomes" id="UP001064632">
    <property type="component" value="Chromosome"/>
</dbReference>
<evidence type="ECO:0000313" key="1">
    <source>
        <dbReference type="EMBL" id="UXI68581.1"/>
    </source>
</evidence>
<name>A0ABY6BG50_9GAMM</name>
<protein>
    <submittedName>
        <fullName evidence="1">Uncharacterized protein</fullName>
    </submittedName>
</protein>
<gene>
    <name evidence="1" type="ORF">N4264_02705</name>
</gene>
<evidence type="ECO:0000313" key="2">
    <source>
        <dbReference type="Proteomes" id="UP001064632"/>
    </source>
</evidence>
<dbReference type="RefSeq" id="WP_261695539.1">
    <property type="nucleotide sequence ID" value="NZ_CP104694.1"/>
</dbReference>
<accession>A0ABY6BG50</accession>
<sequence>MGVAYYIVLDTDAPGFDASVDGKTVGKGQPLLDTLARTQGLPDLMQFLCVDDDDESADLAEGLDLPDDSQWHDSAEGQQYFARLAIALRQQADAGRHADLIAELDDFAVVLQKAQSIGARWRLGMDI</sequence>
<organism evidence="1 2">
    <name type="scientific">Tahibacter amnicola</name>
    <dbReference type="NCBI Taxonomy" id="2976241"/>
    <lineage>
        <taxon>Bacteria</taxon>
        <taxon>Pseudomonadati</taxon>
        <taxon>Pseudomonadota</taxon>
        <taxon>Gammaproteobacteria</taxon>
        <taxon>Lysobacterales</taxon>
        <taxon>Rhodanobacteraceae</taxon>
        <taxon>Tahibacter</taxon>
    </lineage>
</organism>